<comment type="caution">
    <text evidence="11">The sequence shown here is derived from an EMBL/GenBank/DDBJ whole genome shotgun (WGS) entry which is preliminary data.</text>
</comment>
<evidence type="ECO:0000256" key="9">
    <source>
        <dbReference type="RuleBase" id="RU363054"/>
    </source>
</evidence>
<dbReference type="NCBIfam" id="TIGR02138">
    <property type="entry name" value="phosphate_pstC"/>
    <property type="match status" value="1"/>
</dbReference>
<comment type="function">
    <text evidence="9">Part of the binding-protein-dependent transport system for phosphate; probably responsible for the translocation of the substrate across the membrane.</text>
</comment>
<feature type="domain" description="ABC transmembrane type-1" evidence="10">
    <location>
        <begin position="78"/>
        <end position="293"/>
    </location>
</feature>
<dbReference type="RefSeq" id="WP_158049158.1">
    <property type="nucleotide sequence ID" value="NZ_DBFAGY010000017.1"/>
</dbReference>
<dbReference type="GO" id="GO:0005886">
    <property type="term" value="C:plasma membrane"/>
    <property type="evidence" value="ECO:0007669"/>
    <property type="project" value="UniProtKB-SubCell"/>
</dbReference>
<evidence type="ECO:0000256" key="1">
    <source>
        <dbReference type="ARBA" id="ARBA00004651"/>
    </source>
</evidence>
<keyword evidence="9" id="KW-0592">Phosphate transport</keyword>
<feature type="transmembrane region" description="Helical" evidence="8">
    <location>
        <begin position="118"/>
        <end position="141"/>
    </location>
</feature>
<evidence type="ECO:0000256" key="3">
    <source>
        <dbReference type="ARBA" id="ARBA00022448"/>
    </source>
</evidence>
<dbReference type="CDD" id="cd06261">
    <property type="entry name" value="TM_PBP2"/>
    <property type="match status" value="1"/>
</dbReference>
<evidence type="ECO:0000313" key="12">
    <source>
        <dbReference type="Proteomes" id="UP000468668"/>
    </source>
</evidence>
<dbReference type="Pfam" id="PF00528">
    <property type="entry name" value="BPD_transp_1"/>
    <property type="match status" value="1"/>
</dbReference>
<feature type="transmembrane region" description="Helical" evidence="8">
    <location>
        <begin position="274"/>
        <end position="296"/>
    </location>
</feature>
<keyword evidence="3 8" id="KW-0813">Transport</keyword>
<evidence type="ECO:0000256" key="6">
    <source>
        <dbReference type="ARBA" id="ARBA00022989"/>
    </source>
</evidence>
<feature type="transmembrane region" description="Helical" evidence="8">
    <location>
        <begin position="82"/>
        <end position="106"/>
    </location>
</feature>
<accession>A0A6N6NML0</accession>
<evidence type="ECO:0000259" key="10">
    <source>
        <dbReference type="PROSITE" id="PS50928"/>
    </source>
</evidence>
<dbReference type="PANTHER" id="PTHR30425:SF2">
    <property type="entry name" value="ABC TRANSPORTER PERMEASE PROTEIN YQGH-RELATED"/>
    <property type="match status" value="1"/>
</dbReference>
<dbReference type="PROSITE" id="PS50928">
    <property type="entry name" value="ABC_TM1"/>
    <property type="match status" value="1"/>
</dbReference>
<keyword evidence="7 8" id="KW-0472">Membrane</keyword>
<reference evidence="11 12" key="1">
    <citation type="submission" date="2019-09" db="EMBL/GenBank/DDBJ databases">
        <title>Whole genome shotgun sequencing (WGS) of Ellagibacter isourolithinifaciens DSM 104140(T) and Adlercreutzia muris DSM 29508(T).</title>
        <authorList>
            <person name="Stoll D.A."/>
            <person name="Danylec N."/>
            <person name="Huch M."/>
        </authorList>
    </citation>
    <scope>NUCLEOTIDE SEQUENCE [LARGE SCALE GENOMIC DNA]</scope>
    <source>
        <strain evidence="11 12">DSM 104140</strain>
    </source>
</reference>
<keyword evidence="5 8" id="KW-0812">Transmembrane</keyword>
<keyword evidence="6 8" id="KW-1133">Transmembrane helix</keyword>
<evidence type="ECO:0000256" key="5">
    <source>
        <dbReference type="ARBA" id="ARBA00022692"/>
    </source>
</evidence>
<dbReference type="GeneID" id="98657560"/>
<comment type="similarity">
    <text evidence="2 9">Belongs to the binding-protein-dependent transport system permease family. CysTW subfamily.</text>
</comment>
<evidence type="ECO:0000256" key="4">
    <source>
        <dbReference type="ARBA" id="ARBA00022475"/>
    </source>
</evidence>
<organism evidence="11 12">
    <name type="scientific">Ellagibacter isourolithinifaciens</name>
    <dbReference type="NCBI Taxonomy" id="2137581"/>
    <lineage>
        <taxon>Bacteria</taxon>
        <taxon>Bacillati</taxon>
        <taxon>Actinomycetota</taxon>
        <taxon>Coriobacteriia</taxon>
        <taxon>Eggerthellales</taxon>
        <taxon>Eggerthellaceae</taxon>
        <taxon>Ellagibacter</taxon>
    </lineage>
</organism>
<evidence type="ECO:0000313" key="11">
    <source>
        <dbReference type="EMBL" id="KAB1641324.1"/>
    </source>
</evidence>
<sequence>MAQLPKHRVELIGKGVTGACIALVALLVVTLVAMVAQRGIATFAVDGIDLGAFLTGTTWNPHQDDVNGMPTVGALPMISGSFAVTLLSTLFALPIAIGSAIFVVEIAPRFGRRVFQPLIELLVGIPSVVYGLIGLTVVVAWTRDMAAAAGQTITGFGIFSSAIVLAVMILPTITSLSIDALAAVPNQYREGSYALGCTRWQTVWNVVLRSAAPSLMTAVILGMTRAFGEALAVQMVVGNAIQMPTSLFTPASTLTSVLTMGMGNEAMGTVYNDVLWSLALLLLLMSLVFILIIHLIGHKGGTKRG</sequence>
<name>A0A6N6NML0_9ACTN</name>
<dbReference type="InterPro" id="IPR035906">
    <property type="entry name" value="MetI-like_sf"/>
</dbReference>
<dbReference type="InterPro" id="IPR000515">
    <property type="entry name" value="MetI-like"/>
</dbReference>
<proteinExistence type="inferred from homology"/>
<feature type="transmembrane region" description="Helical" evidence="8">
    <location>
        <begin position="153"/>
        <end position="182"/>
    </location>
</feature>
<dbReference type="GO" id="GO:0006817">
    <property type="term" value="P:phosphate ion transport"/>
    <property type="evidence" value="ECO:0007669"/>
    <property type="project" value="UniProtKB-KW"/>
</dbReference>
<feature type="transmembrane region" description="Helical" evidence="8">
    <location>
        <begin position="203"/>
        <end position="223"/>
    </location>
</feature>
<dbReference type="OrthoDB" id="9785113at2"/>
<dbReference type="Gene3D" id="1.10.3720.10">
    <property type="entry name" value="MetI-like"/>
    <property type="match status" value="1"/>
</dbReference>
<dbReference type="EMBL" id="WAJR01000006">
    <property type="protein sequence ID" value="KAB1641324.1"/>
    <property type="molecule type" value="Genomic_DNA"/>
</dbReference>
<dbReference type="InterPro" id="IPR051124">
    <property type="entry name" value="Phosphate_Transport_Permease"/>
</dbReference>
<dbReference type="AlphaFoldDB" id="A0A6N6NML0"/>
<protein>
    <recommendedName>
        <fullName evidence="9">Phosphate transport system permease protein</fullName>
    </recommendedName>
</protein>
<evidence type="ECO:0000256" key="7">
    <source>
        <dbReference type="ARBA" id="ARBA00023136"/>
    </source>
</evidence>
<evidence type="ECO:0000256" key="8">
    <source>
        <dbReference type="RuleBase" id="RU363032"/>
    </source>
</evidence>
<feature type="transmembrane region" description="Helical" evidence="8">
    <location>
        <begin position="12"/>
        <end position="36"/>
    </location>
</feature>
<keyword evidence="4 9" id="KW-1003">Cell membrane</keyword>
<dbReference type="PANTHER" id="PTHR30425">
    <property type="entry name" value="PHOSPHATE TRANSPORT SYSTEM PERMEASE PROTEIN PST"/>
    <property type="match status" value="1"/>
</dbReference>
<dbReference type="InterPro" id="IPR011864">
    <property type="entry name" value="Phosphate_PstC"/>
</dbReference>
<gene>
    <name evidence="11" type="primary">pstC</name>
    <name evidence="11" type="ORF">F8C90_03965</name>
</gene>
<dbReference type="SUPFAM" id="SSF161098">
    <property type="entry name" value="MetI-like"/>
    <property type="match status" value="1"/>
</dbReference>
<keyword evidence="12" id="KW-1185">Reference proteome</keyword>
<dbReference type="GO" id="GO:0005315">
    <property type="term" value="F:phosphate transmembrane transporter activity"/>
    <property type="evidence" value="ECO:0007669"/>
    <property type="project" value="InterPro"/>
</dbReference>
<comment type="subcellular location">
    <subcellularLocation>
        <location evidence="1 8">Cell membrane</location>
        <topology evidence="1 8">Multi-pass membrane protein</topology>
    </subcellularLocation>
</comment>
<evidence type="ECO:0000256" key="2">
    <source>
        <dbReference type="ARBA" id="ARBA00007069"/>
    </source>
</evidence>
<dbReference type="Proteomes" id="UP000468668">
    <property type="component" value="Unassembled WGS sequence"/>
</dbReference>